<dbReference type="InterPro" id="IPR001647">
    <property type="entry name" value="HTH_TetR"/>
</dbReference>
<keyword evidence="3" id="KW-0804">Transcription</keyword>
<evidence type="ECO:0000256" key="4">
    <source>
        <dbReference type="PROSITE-ProRule" id="PRU00335"/>
    </source>
</evidence>
<evidence type="ECO:0000256" key="1">
    <source>
        <dbReference type="ARBA" id="ARBA00023015"/>
    </source>
</evidence>
<evidence type="ECO:0000313" key="7">
    <source>
        <dbReference type="Proteomes" id="UP000503399"/>
    </source>
</evidence>
<evidence type="ECO:0000259" key="5">
    <source>
        <dbReference type="PROSITE" id="PS50977"/>
    </source>
</evidence>
<feature type="DNA-binding region" description="H-T-H motif" evidence="4">
    <location>
        <begin position="30"/>
        <end position="49"/>
    </location>
</feature>
<evidence type="ECO:0000256" key="3">
    <source>
        <dbReference type="ARBA" id="ARBA00023163"/>
    </source>
</evidence>
<dbReference type="Proteomes" id="UP000503399">
    <property type="component" value="Chromosome"/>
</dbReference>
<dbReference type="GO" id="GO:0003700">
    <property type="term" value="F:DNA-binding transcription factor activity"/>
    <property type="evidence" value="ECO:0007669"/>
    <property type="project" value="TreeGrafter"/>
</dbReference>
<keyword evidence="2 4" id="KW-0238">DNA-binding</keyword>
<gene>
    <name evidence="6" type="ORF">R50_1017</name>
</gene>
<dbReference type="AlphaFoldDB" id="A0A6F8ZFW0"/>
<organism evidence="6 7">
    <name type="scientific">Candidatus Hydrogenisulfobacillus filiaventi</name>
    <dbReference type="NCBI Taxonomy" id="2707344"/>
    <lineage>
        <taxon>Bacteria</taxon>
        <taxon>Bacillati</taxon>
        <taxon>Bacillota</taxon>
        <taxon>Clostridia</taxon>
        <taxon>Eubacteriales</taxon>
        <taxon>Clostridiales Family XVII. Incertae Sedis</taxon>
        <taxon>Candidatus Hydrogenisulfobacillus</taxon>
    </lineage>
</organism>
<dbReference type="SUPFAM" id="SSF46689">
    <property type="entry name" value="Homeodomain-like"/>
    <property type="match status" value="1"/>
</dbReference>
<dbReference type="InterPro" id="IPR009057">
    <property type="entry name" value="Homeodomain-like_sf"/>
</dbReference>
<feature type="domain" description="HTH tetR-type" evidence="5">
    <location>
        <begin position="7"/>
        <end position="67"/>
    </location>
</feature>
<reference evidence="6 7" key="1">
    <citation type="submission" date="2020-02" db="EMBL/GenBank/DDBJ databases">
        <authorList>
            <person name="Hogendoorn C."/>
        </authorList>
    </citation>
    <scope>NUCLEOTIDE SEQUENCE [LARGE SCALE GENOMIC DNA]</scope>
    <source>
        <strain evidence="6">R501</strain>
    </source>
</reference>
<keyword evidence="1" id="KW-0805">Transcription regulation</keyword>
<dbReference type="EMBL" id="LR778114">
    <property type="protein sequence ID" value="CAB1128523.1"/>
    <property type="molecule type" value="Genomic_DNA"/>
</dbReference>
<dbReference type="PANTHER" id="PTHR30055">
    <property type="entry name" value="HTH-TYPE TRANSCRIPTIONAL REGULATOR RUTR"/>
    <property type="match status" value="1"/>
</dbReference>
<dbReference type="PROSITE" id="PS50977">
    <property type="entry name" value="HTH_TETR_2"/>
    <property type="match status" value="1"/>
</dbReference>
<evidence type="ECO:0000313" key="6">
    <source>
        <dbReference type="EMBL" id="CAB1128523.1"/>
    </source>
</evidence>
<name>A0A6F8ZFW0_9FIRM</name>
<accession>A0A6F8ZFW0</accession>
<dbReference type="Gene3D" id="1.10.357.10">
    <property type="entry name" value="Tetracycline Repressor, domain 2"/>
    <property type="match status" value="1"/>
</dbReference>
<dbReference type="InterPro" id="IPR036271">
    <property type="entry name" value="Tet_transcr_reg_TetR-rel_C_sf"/>
</dbReference>
<evidence type="ECO:0000256" key="2">
    <source>
        <dbReference type="ARBA" id="ARBA00023125"/>
    </source>
</evidence>
<dbReference type="Pfam" id="PF00440">
    <property type="entry name" value="TetR_N"/>
    <property type="match status" value="1"/>
</dbReference>
<dbReference type="SUPFAM" id="SSF48498">
    <property type="entry name" value="Tetracyclin repressor-like, C-terminal domain"/>
    <property type="match status" value="1"/>
</dbReference>
<protein>
    <submittedName>
        <fullName evidence="6">TetR/AcrR family transcriptional regulator</fullName>
    </submittedName>
</protein>
<dbReference type="PANTHER" id="PTHR30055:SF234">
    <property type="entry name" value="HTH-TYPE TRANSCRIPTIONAL REGULATOR BETI"/>
    <property type="match status" value="1"/>
</dbReference>
<proteinExistence type="predicted"/>
<keyword evidence="7" id="KW-1185">Reference proteome</keyword>
<dbReference type="GO" id="GO:0000976">
    <property type="term" value="F:transcription cis-regulatory region binding"/>
    <property type="evidence" value="ECO:0007669"/>
    <property type="project" value="TreeGrafter"/>
</dbReference>
<sequence>MAGFEERDRREDLLIAAQQVFGRYGYHDATVRAITETAGCAAGTFYLYFASKEDCFLALVERLYERIMAAVVEARRGAAHASDKLYRSLWAVVDTLAADPELARVVMVRAAGAGSWLEERLWRLHDTFAEFIAQDLEESGLDPVEARTGARAWFGALNELVGVWARRPPEAGATPTLEEEVGRIQRLFWRGWGLPWPETPVHSPRPAGSA</sequence>
<dbReference type="PRINTS" id="PR00455">
    <property type="entry name" value="HTHTETR"/>
</dbReference>
<dbReference type="KEGG" id="hfv:R50_1017"/>
<dbReference type="InterPro" id="IPR050109">
    <property type="entry name" value="HTH-type_TetR-like_transc_reg"/>
</dbReference>